<evidence type="ECO:0000313" key="2">
    <source>
        <dbReference type="Proteomes" id="UP000003891"/>
    </source>
</evidence>
<dbReference type="OrthoDB" id="9154322at2"/>
<protein>
    <recommendedName>
        <fullName evidence="3">MazG nucleotide pyrophosphohydrolase</fullName>
    </recommendedName>
</protein>
<dbReference type="CDD" id="cd11542">
    <property type="entry name" value="NTP-PPase_u5"/>
    <property type="match status" value="1"/>
</dbReference>
<sequence length="125" mass="14012">MGINELVKAAHGNVVSKGWWDEDRSFGEIIALIHSEASEALEDYRQGRSPNEEAFIGETNDGLSYETDEQLEPHWKPIGIPSELADICIRVFDACGHYGIDLEKAIKEKMAYNATRPQRHGGKKL</sequence>
<accession>G4HEG9</accession>
<dbReference type="STRING" id="743719.PaelaDRAFT_2380"/>
<evidence type="ECO:0000313" key="1">
    <source>
        <dbReference type="EMBL" id="EHB65238.1"/>
    </source>
</evidence>
<gene>
    <name evidence="1" type="ORF">PaelaDRAFT_2380</name>
</gene>
<dbReference type="PATRIC" id="fig|743719.3.peg.2402"/>
<dbReference type="eggNOG" id="COG1694">
    <property type="taxonomic scope" value="Bacteria"/>
</dbReference>
<dbReference type="SUPFAM" id="SSF101386">
    <property type="entry name" value="all-alpha NTP pyrophosphatases"/>
    <property type="match status" value="1"/>
</dbReference>
<dbReference type="EMBL" id="AGIP01000004">
    <property type="protein sequence ID" value="EHB65238.1"/>
    <property type="molecule type" value="Genomic_DNA"/>
</dbReference>
<proteinExistence type="predicted"/>
<dbReference type="RefSeq" id="WP_007129552.1">
    <property type="nucleotide sequence ID" value="NZ_AGIP01000004.1"/>
</dbReference>
<dbReference type="Proteomes" id="UP000003891">
    <property type="component" value="Unassembled WGS sequence"/>
</dbReference>
<name>G4HEG9_9BACL</name>
<organism evidence="1 2">
    <name type="scientific">Paenibacillus lactis 154</name>
    <dbReference type="NCBI Taxonomy" id="743719"/>
    <lineage>
        <taxon>Bacteria</taxon>
        <taxon>Bacillati</taxon>
        <taxon>Bacillota</taxon>
        <taxon>Bacilli</taxon>
        <taxon>Bacillales</taxon>
        <taxon>Paenibacillaceae</taxon>
        <taxon>Paenibacillus</taxon>
    </lineage>
</organism>
<evidence type="ECO:0008006" key="3">
    <source>
        <dbReference type="Google" id="ProtNLM"/>
    </source>
</evidence>
<dbReference type="Gene3D" id="1.10.287.1080">
    <property type="entry name" value="MazG-like"/>
    <property type="match status" value="1"/>
</dbReference>
<dbReference type="AlphaFoldDB" id="G4HEG9"/>
<reference evidence="1 2" key="1">
    <citation type="submission" date="2011-09" db="EMBL/GenBank/DDBJ databases">
        <title>The draft genome of Paenibacillus lactis 154.</title>
        <authorList>
            <consortium name="US DOE Joint Genome Institute (JGI-PGF)"/>
            <person name="Lucas S."/>
            <person name="Han J."/>
            <person name="Lapidus A."/>
            <person name="Cheng J.-F."/>
            <person name="Goodwin L."/>
            <person name="Pitluck S."/>
            <person name="Peters L."/>
            <person name="Land M.L."/>
            <person name="Hauser L."/>
            <person name="Siebers A."/>
            <person name="Thelen M."/>
            <person name="Hugenholtz P."/>
            <person name="Allgaier M."/>
            <person name="Woyke T.J."/>
        </authorList>
    </citation>
    <scope>NUCLEOTIDE SEQUENCE [LARGE SCALE GENOMIC DNA]</scope>
    <source>
        <strain evidence="1 2">154</strain>
    </source>
</reference>